<dbReference type="SUPFAM" id="SSF50475">
    <property type="entry name" value="FMN-binding split barrel"/>
    <property type="match status" value="1"/>
</dbReference>
<dbReference type="GO" id="GO:0016627">
    <property type="term" value="F:oxidoreductase activity, acting on the CH-CH group of donors"/>
    <property type="evidence" value="ECO:0007669"/>
    <property type="project" value="TreeGrafter"/>
</dbReference>
<gene>
    <name evidence="3" type="ORF">DFR68_11289</name>
</gene>
<proteinExistence type="predicted"/>
<dbReference type="Gene3D" id="2.30.110.10">
    <property type="entry name" value="Electron Transport, Fmn-binding Protein, Chain A"/>
    <property type="match status" value="1"/>
</dbReference>
<feature type="domain" description="Pyridoxamine 5'-phosphate oxidase N-terminal" evidence="2">
    <location>
        <begin position="20"/>
        <end position="144"/>
    </location>
</feature>
<keyword evidence="1" id="KW-0560">Oxidoreductase</keyword>
<dbReference type="RefSeq" id="WP_068020564.1">
    <property type="nucleotide sequence ID" value="NZ_QQAZ01000012.1"/>
</dbReference>
<dbReference type="STRING" id="1210089.GCA_001613165_03397"/>
<dbReference type="GO" id="GO:0070967">
    <property type="term" value="F:coenzyme F420 binding"/>
    <property type="evidence" value="ECO:0007669"/>
    <property type="project" value="TreeGrafter"/>
</dbReference>
<dbReference type="GO" id="GO:0005829">
    <property type="term" value="C:cytosol"/>
    <property type="evidence" value="ECO:0007669"/>
    <property type="project" value="TreeGrafter"/>
</dbReference>
<evidence type="ECO:0000259" key="2">
    <source>
        <dbReference type="Pfam" id="PF01243"/>
    </source>
</evidence>
<dbReference type="Pfam" id="PF01243">
    <property type="entry name" value="PNPOx_N"/>
    <property type="match status" value="1"/>
</dbReference>
<evidence type="ECO:0000256" key="1">
    <source>
        <dbReference type="ARBA" id="ARBA00023002"/>
    </source>
</evidence>
<keyword evidence="4" id="KW-1185">Reference proteome</keyword>
<dbReference type="Proteomes" id="UP000255355">
    <property type="component" value="Unassembled WGS sequence"/>
</dbReference>
<sequence>MTATDSTPVVDVSTEFGARVADRLGRETVAWLTTVGRSGTPQPNPVWFLWRDGEFLVFSQANQAKLRNITGNPRISLNLNSTEHGGEVAVLTGDARVDEAGATPEEISEFSAKYTQGFVDINMPAEKFYATYSTLIRIRPDRLRGF</sequence>
<name>A0A370GR38_9NOCA</name>
<dbReference type="InterPro" id="IPR052019">
    <property type="entry name" value="F420H2_bilvrd_red/Heme_oxyg"/>
</dbReference>
<dbReference type="InterPro" id="IPR011576">
    <property type="entry name" value="Pyridox_Oxase_N"/>
</dbReference>
<dbReference type="PANTHER" id="PTHR35176:SF6">
    <property type="entry name" value="HEME OXYGENASE HI_0854-RELATED"/>
    <property type="match status" value="1"/>
</dbReference>
<dbReference type="OrthoDB" id="157302at2"/>
<comment type="caution">
    <text evidence="3">The sequence shown here is derived from an EMBL/GenBank/DDBJ whole genome shotgun (WGS) entry which is preliminary data.</text>
</comment>
<dbReference type="InterPro" id="IPR019966">
    <property type="entry name" value="F420-dep_enz_PPOX_Rv3369"/>
</dbReference>
<dbReference type="EMBL" id="QQAZ01000012">
    <property type="protein sequence ID" value="RDI46188.1"/>
    <property type="molecule type" value="Genomic_DNA"/>
</dbReference>
<evidence type="ECO:0000313" key="3">
    <source>
        <dbReference type="EMBL" id="RDI46188.1"/>
    </source>
</evidence>
<dbReference type="InterPro" id="IPR012349">
    <property type="entry name" value="Split_barrel_FMN-bd"/>
</dbReference>
<accession>A0A370GR38</accession>
<protein>
    <submittedName>
        <fullName evidence="3">PPOX class probable F420-dependent enzyme</fullName>
    </submittedName>
</protein>
<organism evidence="3 4">
    <name type="scientific">Nocardia mexicana</name>
    <dbReference type="NCBI Taxonomy" id="279262"/>
    <lineage>
        <taxon>Bacteria</taxon>
        <taxon>Bacillati</taxon>
        <taxon>Actinomycetota</taxon>
        <taxon>Actinomycetes</taxon>
        <taxon>Mycobacteriales</taxon>
        <taxon>Nocardiaceae</taxon>
        <taxon>Nocardia</taxon>
    </lineage>
</organism>
<evidence type="ECO:0000313" key="4">
    <source>
        <dbReference type="Proteomes" id="UP000255355"/>
    </source>
</evidence>
<dbReference type="NCBIfam" id="TIGR03667">
    <property type="entry name" value="Rv3369"/>
    <property type="match status" value="1"/>
</dbReference>
<dbReference type="PANTHER" id="PTHR35176">
    <property type="entry name" value="HEME OXYGENASE HI_0854-RELATED"/>
    <property type="match status" value="1"/>
</dbReference>
<reference evidence="3 4" key="1">
    <citation type="submission" date="2018-07" db="EMBL/GenBank/DDBJ databases">
        <title>Genomic Encyclopedia of Type Strains, Phase IV (KMG-IV): sequencing the most valuable type-strain genomes for metagenomic binning, comparative biology and taxonomic classification.</title>
        <authorList>
            <person name="Goeker M."/>
        </authorList>
    </citation>
    <scope>NUCLEOTIDE SEQUENCE [LARGE SCALE GENOMIC DNA]</scope>
    <source>
        <strain evidence="3 4">DSM 44952</strain>
    </source>
</reference>
<dbReference type="AlphaFoldDB" id="A0A370GR38"/>